<dbReference type="HOGENOM" id="CLU_026574_3_1_4"/>
<dbReference type="GO" id="GO:0016829">
    <property type="term" value="F:lyase activity"/>
    <property type="evidence" value="ECO:0007669"/>
    <property type="project" value="InterPro"/>
</dbReference>
<dbReference type="SUPFAM" id="SSF103378">
    <property type="entry name" value="2-methylcitrate dehydratase PrpD"/>
    <property type="match status" value="1"/>
</dbReference>
<dbReference type="PANTHER" id="PTHR16943">
    <property type="entry name" value="2-METHYLCITRATE DEHYDRATASE-RELATED"/>
    <property type="match status" value="1"/>
</dbReference>
<evidence type="ECO:0000313" key="5">
    <source>
        <dbReference type="Proteomes" id="UP000018733"/>
    </source>
</evidence>
<dbReference type="PATRIC" id="fig|1424334.3.peg.1505"/>
<feature type="domain" description="MmgE/PrpD C-terminal" evidence="3">
    <location>
        <begin position="281"/>
        <end position="455"/>
    </location>
</feature>
<dbReference type="OrthoDB" id="9791416at2"/>
<dbReference type="PANTHER" id="PTHR16943:SF8">
    <property type="entry name" value="2-METHYLCITRATE DEHYDRATASE"/>
    <property type="match status" value="1"/>
</dbReference>
<dbReference type="InterPro" id="IPR042183">
    <property type="entry name" value="MmgE/PrpD_sf_1"/>
</dbReference>
<evidence type="ECO:0000259" key="2">
    <source>
        <dbReference type="Pfam" id="PF03972"/>
    </source>
</evidence>
<dbReference type="AlphaFoldDB" id="V8QU32"/>
<dbReference type="InterPro" id="IPR036148">
    <property type="entry name" value="MmgE/PrpD_sf"/>
</dbReference>
<proteinExistence type="inferred from homology"/>
<accession>V8QU32</accession>
<dbReference type="EMBL" id="AYXT01000009">
    <property type="protein sequence ID" value="ETF03456.1"/>
    <property type="molecule type" value="Genomic_DNA"/>
</dbReference>
<keyword evidence="5" id="KW-1185">Reference proteome</keyword>
<sequence length="496" mass="53330">MSMTVTGQLADFALSITCDDLPPSTVLASKLLMLDTIGCAIGALATEEGRAVCAIAQSSGGEGSATVLGTRLKVPMQTAAWANGRLGNILDMDECYKVQGHHAQASLGAALALAESGGRDGKSLLSAFTMGFETGVRLGNFLSPRVTIDENGRTKGWTGLVGPGQGVLAACTATARLAGLSREALADAYGNCAQYMVGRDWSRQWGRDENLGTMKYADTGWNAQGGMMAAWHAREGVRGISDIFDSDSYAQVFQGVILDRDAMLRGMGSEWYLPETSIKFWPCCRWIHYALTAFSDVVRKNGLRPEDIERVDLRSFPMIPYPRFALQSGPPNLVAATFSFAHAAAMVALDVPAGPAWFTKDNLSGDIANAMRERITLSVDERGYDPDTWGLDEGVLRVPSSALIYAGGRQFEAFSDFALGDSWAGAPDFDETDITAKFRRLTRAGASASDKCEDMIDQVIHAVLNIDQLEDVRDLTHLLQTLAPSAERGTIFPANA</sequence>
<dbReference type="InterPro" id="IPR042188">
    <property type="entry name" value="MmgE/PrpD_sf_2"/>
</dbReference>
<dbReference type="STRING" id="1424334.W822_07525"/>
<comment type="caution">
    <text evidence="4">The sequence shown here is derived from an EMBL/GenBank/DDBJ whole genome shotgun (WGS) entry which is preliminary data.</text>
</comment>
<evidence type="ECO:0000259" key="3">
    <source>
        <dbReference type="Pfam" id="PF19305"/>
    </source>
</evidence>
<organism evidence="4 5">
    <name type="scientific">Advenella kashmirensis W13003</name>
    <dbReference type="NCBI Taxonomy" id="1424334"/>
    <lineage>
        <taxon>Bacteria</taxon>
        <taxon>Pseudomonadati</taxon>
        <taxon>Pseudomonadota</taxon>
        <taxon>Betaproteobacteria</taxon>
        <taxon>Burkholderiales</taxon>
        <taxon>Alcaligenaceae</taxon>
    </lineage>
</organism>
<dbReference type="Gene3D" id="3.30.1330.120">
    <property type="entry name" value="2-methylcitrate dehydratase PrpD"/>
    <property type="match status" value="1"/>
</dbReference>
<dbReference type="Gene3D" id="1.10.4100.10">
    <property type="entry name" value="2-methylcitrate dehydratase PrpD"/>
    <property type="match status" value="1"/>
</dbReference>
<evidence type="ECO:0000313" key="4">
    <source>
        <dbReference type="EMBL" id="ETF03456.1"/>
    </source>
</evidence>
<dbReference type="InterPro" id="IPR045336">
    <property type="entry name" value="MmgE_PrpD_N"/>
</dbReference>
<dbReference type="Pfam" id="PF03972">
    <property type="entry name" value="MmgE_PrpD_N"/>
    <property type="match status" value="1"/>
</dbReference>
<name>V8QU32_9BURK</name>
<protein>
    <recommendedName>
        <fullName evidence="6">2-methylcitrate dehydratase</fullName>
    </recommendedName>
</protein>
<evidence type="ECO:0000256" key="1">
    <source>
        <dbReference type="ARBA" id="ARBA00006174"/>
    </source>
</evidence>
<comment type="similarity">
    <text evidence="1">Belongs to the PrpD family.</text>
</comment>
<dbReference type="Pfam" id="PF19305">
    <property type="entry name" value="MmgE_PrpD_C"/>
    <property type="match status" value="1"/>
</dbReference>
<dbReference type="InterPro" id="IPR005656">
    <property type="entry name" value="MmgE_PrpD"/>
</dbReference>
<feature type="domain" description="MmgE/PrpD N-terminal" evidence="2">
    <location>
        <begin position="8"/>
        <end position="247"/>
    </location>
</feature>
<dbReference type="InterPro" id="IPR045337">
    <property type="entry name" value="MmgE_PrpD_C"/>
</dbReference>
<reference evidence="4 5" key="1">
    <citation type="journal article" date="2014" name="Genome Announc.">
        <title>Draft Genome Sequence of Advenella kashmirensis Strain W13003, a Polycyclic Aromatic Hydrocarbon-Degrading Bacterium.</title>
        <authorList>
            <person name="Wang X."/>
            <person name="Jin D."/>
            <person name="Zhou L."/>
            <person name="Wu L."/>
            <person name="An W."/>
            <person name="Zhao L."/>
        </authorList>
    </citation>
    <scope>NUCLEOTIDE SEQUENCE [LARGE SCALE GENOMIC DNA]</scope>
    <source>
        <strain evidence="4 5">W13003</strain>
    </source>
</reference>
<evidence type="ECO:0008006" key="6">
    <source>
        <dbReference type="Google" id="ProtNLM"/>
    </source>
</evidence>
<gene>
    <name evidence="4" type="ORF">W822_07525</name>
</gene>
<dbReference type="Proteomes" id="UP000018733">
    <property type="component" value="Unassembled WGS sequence"/>
</dbReference>
<dbReference type="eggNOG" id="COG2079">
    <property type="taxonomic scope" value="Bacteria"/>
</dbReference>